<dbReference type="GO" id="GO:0020037">
    <property type="term" value="F:heme binding"/>
    <property type="evidence" value="ECO:0007669"/>
    <property type="project" value="InterPro"/>
</dbReference>
<dbReference type="InterPro" id="IPR036909">
    <property type="entry name" value="Cyt_c-like_dom_sf"/>
</dbReference>
<accession>A0A3E1F1T0</accession>
<dbReference type="OrthoDB" id="9796771at2"/>
<sequence>MKKNFKAISTKALALTFGIGTLFSCVSDKDSPGLEWMPDMYRSPAVETYVDYGWVKEEVNPEAVMKQSAKHPPLATIPYQGKVEDLEMYLPYHRKASSFAAVTHGLQEKDGWRLTTEEGDAEYNAAAADKNPIQLTEDNQKSIFSDGKELYEINCAHCHGEDGDGKGSMVQSGAYAGVPDYSNLKDLPDGQLFYSIYYGKGMMGAHAPLLNKKEIWTVVHYINKLRFEDYGAATPQKVETDTTVVVEDTVQ</sequence>
<name>A0A3E1F1T0_9FLAO</name>
<dbReference type="Pfam" id="PF13442">
    <property type="entry name" value="Cytochrome_CBB3"/>
    <property type="match status" value="1"/>
</dbReference>
<dbReference type="GO" id="GO:0046872">
    <property type="term" value="F:metal ion binding"/>
    <property type="evidence" value="ECO:0007669"/>
    <property type="project" value="UniProtKB-KW"/>
</dbReference>
<evidence type="ECO:0000256" key="4">
    <source>
        <dbReference type="PROSITE-ProRule" id="PRU00433"/>
    </source>
</evidence>
<gene>
    <name evidence="6" type="ORF">DXU93_02250</name>
</gene>
<evidence type="ECO:0000256" key="1">
    <source>
        <dbReference type="ARBA" id="ARBA00022617"/>
    </source>
</evidence>
<organism evidence="6 7">
    <name type="scientific">Brumimicrobium aurantiacum</name>
    <dbReference type="NCBI Taxonomy" id="1737063"/>
    <lineage>
        <taxon>Bacteria</taxon>
        <taxon>Pseudomonadati</taxon>
        <taxon>Bacteroidota</taxon>
        <taxon>Flavobacteriia</taxon>
        <taxon>Flavobacteriales</taxon>
        <taxon>Crocinitomicaceae</taxon>
        <taxon>Brumimicrobium</taxon>
    </lineage>
</organism>
<evidence type="ECO:0000313" key="6">
    <source>
        <dbReference type="EMBL" id="RFC55778.1"/>
    </source>
</evidence>
<evidence type="ECO:0000259" key="5">
    <source>
        <dbReference type="PROSITE" id="PS51007"/>
    </source>
</evidence>
<dbReference type="RefSeq" id="WP_116879613.1">
    <property type="nucleotide sequence ID" value="NZ_QURB01000001.1"/>
</dbReference>
<keyword evidence="3 4" id="KW-0408">Iron</keyword>
<dbReference type="PROSITE" id="PS51007">
    <property type="entry name" value="CYTC"/>
    <property type="match status" value="1"/>
</dbReference>
<feature type="domain" description="Cytochrome c" evidence="5">
    <location>
        <begin position="142"/>
        <end position="226"/>
    </location>
</feature>
<dbReference type="InterPro" id="IPR009056">
    <property type="entry name" value="Cyt_c-like_dom"/>
</dbReference>
<comment type="caution">
    <text evidence="6">The sequence shown here is derived from an EMBL/GenBank/DDBJ whole genome shotgun (WGS) entry which is preliminary data.</text>
</comment>
<dbReference type="AlphaFoldDB" id="A0A3E1F1T0"/>
<proteinExistence type="predicted"/>
<dbReference type="EMBL" id="QURB01000001">
    <property type="protein sequence ID" value="RFC55778.1"/>
    <property type="molecule type" value="Genomic_DNA"/>
</dbReference>
<reference evidence="6 7" key="1">
    <citation type="submission" date="2018-08" db="EMBL/GenBank/DDBJ databases">
        <title>The draft genome squence of Brumimicrobium sp. N62.</title>
        <authorList>
            <person name="Du Z.-J."/>
            <person name="Luo H.-R."/>
        </authorList>
    </citation>
    <scope>NUCLEOTIDE SEQUENCE [LARGE SCALE GENOMIC DNA]</scope>
    <source>
        <strain evidence="6 7">N62</strain>
    </source>
</reference>
<keyword evidence="1 4" id="KW-0349">Heme</keyword>
<dbReference type="GO" id="GO:0009055">
    <property type="term" value="F:electron transfer activity"/>
    <property type="evidence" value="ECO:0007669"/>
    <property type="project" value="InterPro"/>
</dbReference>
<keyword evidence="2 4" id="KW-0479">Metal-binding</keyword>
<dbReference type="SUPFAM" id="SSF46626">
    <property type="entry name" value="Cytochrome c"/>
    <property type="match status" value="1"/>
</dbReference>
<keyword evidence="7" id="KW-1185">Reference proteome</keyword>
<evidence type="ECO:0000256" key="2">
    <source>
        <dbReference type="ARBA" id="ARBA00022723"/>
    </source>
</evidence>
<dbReference type="Gene3D" id="1.10.760.10">
    <property type="entry name" value="Cytochrome c-like domain"/>
    <property type="match status" value="1"/>
</dbReference>
<protein>
    <recommendedName>
        <fullName evidence="5">Cytochrome c domain-containing protein</fullName>
    </recommendedName>
</protein>
<evidence type="ECO:0000256" key="3">
    <source>
        <dbReference type="ARBA" id="ARBA00023004"/>
    </source>
</evidence>
<dbReference type="Proteomes" id="UP000257127">
    <property type="component" value="Unassembled WGS sequence"/>
</dbReference>
<evidence type="ECO:0000313" key="7">
    <source>
        <dbReference type="Proteomes" id="UP000257127"/>
    </source>
</evidence>
<dbReference type="PROSITE" id="PS51257">
    <property type="entry name" value="PROKAR_LIPOPROTEIN"/>
    <property type="match status" value="1"/>
</dbReference>